<dbReference type="SUPFAM" id="SSF53474">
    <property type="entry name" value="alpha/beta-Hydrolases"/>
    <property type="match status" value="1"/>
</dbReference>
<reference evidence="4" key="1">
    <citation type="journal article" date="2019" name="Int. J. Syst. Evol. Microbiol.">
        <title>The Global Catalogue of Microorganisms (GCM) 10K type strain sequencing project: providing services to taxonomists for standard genome sequencing and annotation.</title>
        <authorList>
            <consortium name="The Broad Institute Genomics Platform"/>
            <consortium name="The Broad Institute Genome Sequencing Center for Infectious Disease"/>
            <person name="Wu L."/>
            <person name="Ma J."/>
        </authorList>
    </citation>
    <scope>NUCLEOTIDE SEQUENCE [LARGE SCALE GENOMIC DNA]</scope>
    <source>
        <strain evidence="4">JCM 17388</strain>
    </source>
</reference>
<sequence>MDSGEDGRHALAGRLRTRLGRIAMRGVIFLMVPLAACGTSAGSSQQAQLSSQPNVAKAQNAAYQPAAAQPAANAKSARAAAWTPSCPTGFVPRAGLNSGFSSDGRARQFHVRLPANLSTPRPVFVSLTGTVQSETDFMRQSGLDQLTAQGWIVVAPVRLQLQDGRNWPPWFDGHPDPRVDEGPDVRFVERVVRCVATAWSVNQAQVYIGGISAGGTFTNRNLTYNSDFWAGGVPASGEWYITGRGLEGQCCPRPLRTMDSSIVIVIWGGRGDVWPSPPEPPLANYAPTTKIASQYYSSQRPNGVVNVSCTHNQGHIWPTAMTQWIARTLASHPKGTPPANFRLTQPPAGMTCVVGPYTDH</sequence>
<organism evidence="3 4">
    <name type="scientific">Streptosporangium oxazolinicum</name>
    <dbReference type="NCBI Taxonomy" id="909287"/>
    <lineage>
        <taxon>Bacteria</taxon>
        <taxon>Bacillati</taxon>
        <taxon>Actinomycetota</taxon>
        <taxon>Actinomycetes</taxon>
        <taxon>Streptosporangiales</taxon>
        <taxon>Streptosporangiaceae</taxon>
        <taxon>Streptosporangium</taxon>
    </lineage>
</organism>
<evidence type="ECO:0000313" key="4">
    <source>
        <dbReference type="Proteomes" id="UP001501251"/>
    </source>
</evidence>
<evidence type="ECO:0000256" key="2">
    <source>
        <dbReference type="ARBA" id="ARBA00022801"/>
    </source>
</evidence>
<dbReference type="InterPro" id="IPR029058">
    <property type="entry name" value="AB_hydrolase_fold"/>
</dbReference>
<dbReference type="PANTHER" id="PTHR43037">
    <property type="entry name" value="UNNAMED PRODUCT-RELATED"/>
    <property type="match status" value="1"/>
</dbReference>
<keyword evidence="2" id="KW-0378">Hydrolase</keyword>
<dbReference type="InterPro" id="IPR050955">
    <property type="entry name" value="Plant_Biomass_Hydrol_Est"/>
</dbReference>
<evidence type="ECO:0000256" key="1">
    <source>
        <dbReference type="ARBA" id="ARBA00022729"/>
    </source>
</evidence>
<keyword evidence="1" id="KW-0732">Signal</keyword>
<proteinExistence type="predicted"/>
<comment type="caution">
    <text evidence="3">The sequence shown here is derived from an EMBL/GenBank/DDBJ whole genome shotgun (WGS) entry which is preliminary data.</text>
</comment>
<dbReference type="Gene3D" id="3.40.50.1820">
    <property type="entry name" value="alpha/beta hydrolase"/>
    <property type="match status" value="1"/>
</dbReference>
<evidence type="ECO:0008006" key="5">
    <source>
        <dbReference type="Google" id="ProtNLM"/>
    </source>
</evidence>
<dbReference type="RefSeq" id="WP_344923493.1">
    <property type="nucleotide sequence ID" value="NZ_BAABAQ010000025.1"/>
</dbReference>
<dbReference type="EMBL" id="BAABAQ010000025">
    <property type="protein sequence ID" value="GAA4210840.1"/>
    <property type="molecule type" value="Genomic_DNA"/>
</dbReference>
<protein>
    <recommendedName>
        <fullName evidence="5">Polyhydroxybutyrate depolymerase</fullName>
    </recommendedName>
</protein>
<name>A0ABP8BNN4_9ACTN</name>
<gene>
    <name evidence="3" type="ORF">GCM10022252_79190</name>
</gene>
<keyword evidence="4" id="KW-1185">Reference proteome</keyword>
<dbReference type="PANTHER" id="PTHR43037:SF5">
    <property type="entry name" value="FERULOYL ESTERASE"/>
    <property type="match status" value="1"/>
</dbReference>
<dbReference type="Proteomes" id="UP001501251">
    <property type="component" value="Unassembled WGS sequence"/>
</dbReference>
<accession>A0ABP8BNN4</accession>
<evidence type="ECO:0000313" key="3">
    <source>
        <dbReference type="EMBL" id="GAA4210840.1"/>
    </source>
</evidence>